<dbReference type="SUPFAM" id="SSF46689">
    <property type="entry name" value="Homeodomain-like"/>
    <property type="match status" value="1"/>
</dbReference>
<evidence type="ECO:0000313" key="7">
    <source>
        <dbReference type="Proteomes" id="UP000570361"/>
    </source>
</evidence>
<accession>A0A7W5B297</accession>
<organism evidence="6 7">
    <name type="scientific">Paenibacillus phyllosphaerae</name>
    <dbReference type="NCBI Taxonomy" id="274593"/>
    <lineage>
        <taxon>Bacteria</taxon>
        <taxon>Bacillati</taxon>
        <taxon>Bacillota</taxon>
        <taxon>Bacilli</taxon>
        <taxon>Bacillales</taxon>
        <taxon>Paenibacillaceae</taxon>
        <taxon>Paenibacillus</taxon>
    </lineage>
</organism>
<dbReference type="Gene3D" id="1.10.357.10">
    <property type="entry name" value="Tetracycline Repressor, domain 2"/>
    <property type="match status" value="1"/>
</dbReference>
<dbReference type="Proteomes" id="UP000570361">
    <property type="component" value="Unassembled WGS sequence"/>
</dbReference>
<evidence type="ECO:0000259" key="5">
    <source>
        <dbReference type="PROSITE" id="PS50977"/>
    </source>
</evidence>
<evidence type="ECO:0000256" key="1">
    <source>
        <dbReference type="ARBA" id="ARBA00023015"/>
    </source>
</evidence>
<comment type="caution">
    <text evidence="6">The sequence shown here is derived from an EMBL/GenBank/DDBJ whole genome shotgun (WGS) entry which is preliminary data.</text>
</comment>
<dbReference type="GO" id="GO:0003700">
    <property type="term" value="F:DNA-binding transcription factor activity"/>
    <property type="evidence" value="ECO:0007669"/>
    <property type="project" value="TreeGrafter"/>
</dbReference>
<protein>
    <submittedName>
        <fullName evidence="6">AcrR family transcriptional regulator</fullName>
    </submittedName>
</protein>
<dbReference type="Gene3D" id="1.10.10.60">
    <property type="entry name" value="Homeodomain-like"/>
    <property type="match status" value="1"/>
</dbReference>
<keyword evidence="1" id="KW-0805">Transcription regulation</keyword>
<dbReference type="PROSITE" id="PS50977">
    <property type="entry name" value="HTH_TETR_2"/>
    <property type="match status" value="1"/>
</dbReference>
<dbReference type="PRINTS" id="PR00455">
    <property type="entry name" value="HTHTETR"/>
</dbReference>
<reference evidence="6 7" key="1">
    <citation type="submission" date="2020-08" db="EMBL/GenBank/DDBJ databases">
        <title>Genomic Encyclopedia of Type Strains, Phase III (KMG-III): the genomes of soil and plant-associated and newly described type strains.</title>
        <authorList>
            <person name="Whitman W."/>
        </authorList>
    </citation>
    <scope>NUCLEOTIDE SEQUENCE [LARGE SCALE GENOMIC DNA]</scope>
    <source>
        <strain evidence="6 7">CECT 5862</strain>
    </source>
</reference>
<evidence type="ECO:0000256" key="3">
    <source>
        <dbReference type="ARBA" id="ARBA00023163"/>
    </source>
</evidence>
<feature type="domain" description="HTH tetR-type" evidence="5">
    <location>
        <begin position="6"/>
        <end position="66"/>
    </location>
</feature>
<feature type="DNA-binding region" description="H-T-H motif" evidence="4">
    <location>
        <begin position="29"/>
        <end position="48"/>
    </location>
</feature>
<evidence type="ECO:0000313" key="6">
    <source>
        <dbReference type="EMBL" id="MBB3112341.1"/>
    </source>
</evidence>
<name>A0A7W5B297_9BACL</name>
<dbReference type="PANTHER" id="PTHR30055">
    <property type="entry name" value="HTH-TYPE TRANSCRIPTIONAL REGULATOR RUTR"/>
    <property type="match status" value="1"/>
</dbReference>
<proteinExistence type="predicted"/>
<keyword evidence="2 4" id="KW-0238">DNA-binding</keyword>
<dbReference type="SUPFAM" id="SSF48498">
    <property type="entry name" value="Tetracyclin repressor-like, C-terminal domain"/>
    <property type="match status" value="1"/>
</dbReference>
<gene>
    <name evidence="6" type="ORF">FHS18_004427</name>
</gene>
<sequence>MADGNDEHGAEILKQAQALFSELGVEAVSMHQVAKAAGVGQATLYRRYPNKGNLCMALMKAKFDQLMAEMKQDLEESSDLPVRERLSRFMTRQILFAHRDIEWMKEVFRSCKLKDVRENVFEAPPFKFLYSNILQLLEEASGRGELIALDPPFAASLITASITPELLFYWDEKGYTAEEIAKQYTQTFIAPLFVS</sequence>
<dbReference type="EMBL" id="JACHXK010000011">
    <property type="protein sequence ID" value="MBB3112341.1"/>
    <property type="molecule type" value="Genomic_DNA"/>
</dbReference>
<dbReference type="InterPro" id="IPR050109">
    <property type="entry name" value="HTH-type_TetR-like_transc_reg"/>
</dbReference>
<evidence type="ECO:0000256" key="2">
    <source>
        <dbReference type="ARBA" id="ARBA00023125"/>
    </source>
</evidence>
<dbReference type="PANTHER" id="PTHR30055:SF234">
    <property type="entry name" value="HTH-TYPE TRANSCRIPTIONAL REGULATOR BETI"/>
    <property type="match status" value="1"/>
</dbReference>
<keyword evidence="7" id="KW-1185">Reference proteome</keyword>
<dbReference type="InterPro" id="IPR001647">
    <property type="entry name" value="HTH_TetR"/>
</dbReference>
<dbReference type="InterPro" id="IPR009057">
    <property type="entry name" value="Homeodomain-like_sf"/>
</dbReference>
<evidence type="ECO:0000256" key="4">
    <source>
        <dbReference type="PROSITE-ProRule" id="PRU00335"/>
    </source>
</evidence>
<dbReference type="RefSeq" id="WP_183602459.1">
    <property type="nucleotide sequence ID" value="NZ_JACHXK010000011.1"/>
</dbReference>
<dbReference type="Pfam" id="PF00440">
    <property type="entry name" value="TetR_N"/>
    <property type="match status" value="1"/>
</dbReference>
<dbReference type="GO" id="GO:0000976">
    <property type="term" value="F:transcription cis-regulatory region binding"/>
    <property type="evidence" value="ECO:0007669"/>
    <property type="project" value="TreeGrafter"/>
</dbReference>
<dbReference type="InterPro" id="IPR036271">
    <property type="entry name" value="Tet_transcr_reg_TetR-rel_C_sf"/>
</dbReference>
<dbReference type="AlphaFoldDB" id="A0A7W5B297"/>
<keyword evidence="3" id="KW-0804">Transcription</keyword>